<dbReference type="PANTHER" id="PTHR10098">
    <property type="entry name" value="RAPSYN-RELATED"/>
    <property type="match status" value="1"/>
</dbReference>
<evidence type="ECO:0000313" key="4">
    <source>
        <dbReference type="Proteomes" id="UP000249467"/>
    </source>
</evidence>
<dbReference type="InterPro" id="IPR011990">
    <property type="entry name" value="TPR-like_helical_dom_sf"/>
</dbReference>
<dbReference type="Proteomes" id="UP000249467">
    <property type="component" value="Unassembled WGS sequence"/>
</dbReference>
<dbReference type="PROSITE" id="PS50005">
    <property type="entry name" value="TPR"/>
    <property type="match status" value="1"/>
</dbReference>
<gene>
    <name evidence="3" type="ORF">DCF19_08600</name>
</gene>
<dbReference type="InterPro" id="IPR019734">
    <property type="entry name" value="TPR_rpt"/>
</dbReference>
<dbReference type="InterPro" id="IPR024983">
    <property type="entry name" value="CHAT_dom"/>
</dbReference>
<sequence length="1094" mass="121424">MMQKFTLQKKSMQRKSISDRRSIPFILGLMLILGELGINPVNALNNVAAEKTTVESSDRSIANTISESTTKSIDSLLQNAEVLFDQGKFQDSLRQYQQVLSIYRQQGDRLGESISLTGIGTVQISLSQESAALENLQKALAIVQTPPQNLAAADKLLYRKAEGETRYQLGRVYINLEQYANALPILENALAIRKEVGDRYREGKTLATIGVISVKKFEFPKSLEYFETALKLNRAEGNRGAEAQTLFYLASIYSLLGQKERALALTQESAIAYQAIDNLLGQASALNLEANIYSLALEYTKVAQINLQALEIVRRVGDRPREAEQLSAVAESYRNLSEYPKSIEFYLQAQKIYQKLRDRSGEGRNLKNIAEVRLAQGQNREALALYEQAKSIYETLIKIPNPKPSDKQILASILVGEGSLYNSISQFPKAMNTLEEARSLYQSLGDIQGEGVASMYLAGVYLQLGETAKINEILKKLTVLTKNSPQLQKMAESLVAMFNANPATTNPQTQLQSTLSLLEFFKQNGNRASEAAMLLQVGSLYFDLKQLPQSIAAYQQSIEIYKAIDDRSGLSEALTNLGLTYALSSQSDRAFTTFQGALLFAREVGNRNKESRLLGNLGLLIQSQYPELAIAFYKQSVNVTESIRKELRVLSIDQQKSYQQTVASNYRSLADLLLKQGRVMEALQVLDLLKVQELQDYLQNVKGNERTAQGIYIFPEEASQIQAIATQPLKSLQPLIDGNQKIVRALAKIPPAELNRVPDYLQKLPQGDALLYPLILGDRLELILFIPNKPPIHRSVMVKESEISQLVQDFKIGLRDPSSLDVLEPATKLYNLLIKPIEADLAQTNTILYAPDGQLRYVPIASLYDGKQWLIEKYRVNNLIAYSLSDFTPKAQKPLRIFAGAFGGTPNSQKFGQVGLPATVTEVQAISTALPDTTKLVADDFSRKATESQMQSKNIIHLATHAEFNAGKPENSFLIFGNGDRVLLSEMKDLPMSNVDLIVLSACQTGVGKLGNGIEILGFGYQVQRAGAKAAIASLWQVSDEGTQALMQGFYNDVKKGDRPKAESLRQAQIETIRSKNFSHPFYWSAFILISNGL</sequence>
<dbReference type="SMART" id="SM00028">
    <property type="entry name" value="TPR"/>
    <property type="match status" value="10"/>
</dbReference>
<dbReference type="EMBL" id="QBML01000009">
    <property type="protein sequence ID" value="PZO41918.1"/>
    <property type="molecule type" value="Genomic_DNA"/>
</dbReference>
<comment type="caution">
    <text evidence="3">The sequence shown here is derived from an EMBL/GenBank/DDBJ whole genome shotgun (WGS) entry which is preliminary data.</text>
</comment>
<feature type="domain" description="CHAT" evidence="2">
    <location>
        <begin position="824"/>
        <end position="1090"/>
    </location>
</feature>
<evidence type="ECO:0000256" key="1">
    <source>
        <dbReference type="PROSITE-ProRule" id="PRU00339"/>
    </source>
</evidence>
<evidence type="ECO:0000259" key="2">
    <source>
        <dbReference type="Pfam" id="PF12770"/>
    </source>
</evidence>
<reference evidence="3 4" key="1">
    <citation type="submission" date="2018-04" db="EMBL/GenBank/DDBJ databases">
        <authorList>
            <person name="Go L.Y."/>
            <person name="Mitchell J.A."/>
        </authorList>
    </citation>
    <scope>NUCLEOTIDE SEQUENCE [LARGE SCALE GENOMIC DNA]</scope>
    <source>
        <strain evidence="3">ULC066bin1</strain>
    </source>
</reference>
<protein>
    <recommendedName>
        <fullName evidence="2">CHAT domain-containing protein</fullName>
    </recommendedName>
</protein>
<organism evidence="3 4">
    <name type="scientific">Pseudanabaena frigida</name>
    <dbReference type="NCBI Taxonomy" id="945775"/>
    <lineage>
        <taxon>Bacteria</taxon>
        <taxon>Bacillati</taxon>
        <taxon>Cyanobacteriota</taxon>
        <taxon>Cyanophyceae</taxon>
        <taxon>Pseudanabaenales</taxon>
        <taxon>Pseudanabaenaceae</taxon>
        <taxon>Pseudanabaena</taxon>
    </lineage>
</organism>
<dbReference type="Gene3D" id="1.25.40.10">
    <property type="entry name" value="Tetratricopeptide repeat domain"/>
    <property type="match status" value="3"/>
</dbReference>
<dbReference type="AlphaFoldDB" id="A0A2W4YFR6"/>
<evidence type="ECO:0000313" key="3">
    <source>
        <dbReference type="EMBL" id="PZO41918.1"/>
    </source>
</evidence>
<accession>A0A2W4YFR6</accession>
<dbReference type="Pfam" id="PF13424">
    <property type="entry name" value="TPR_12"/>
    <property type="match status" value="4"/>
</dbReference>
<name>A0A2W4YFR6_9CYAN</name>
<keyword evidence="1" id="KW-0802">TPR repeat</keyword>
<proteinExistence type="predicted"/>
<reference evidence="3 4" key="2">
    <citation type="submission" date="2018-06" db="EMBL/GenBank/DDBJ databases">
        <title>Metagenomic assembly of (sub)arctic Cyanobacteria and their associated microbiome from non-axenic cultures.</title>
        <authorList>
            <person name="Baurain D."/>
        </authorList>
    </citation>
    <scope>NUCLEOTIDE SEQUENCE [LARGE SCALE GENOMIC DNA]</scope>
    <source>
        <strain evidence="3">ULC066bin1</strain>
    </source>
</reference>
<dbReference type="SUPFAM" id="SSF48452">
    <property type="entry name" value="TPR-like"/>
    <property type="match status" value="4"/>
</dbReference>
<feature type="repeat" description="TPR" evidence="1">
    <location>
        <begin position="163"/>
        <end position="196"/>
    </location>
</feature>
<dbReference type="Pfam" id="PF12770">
    <property type="entry name" value="CHAT"/>
    <property type="match status" value="1"/>
</dbReference>